<accession>A0A2T5C1E1</accession>
<dbReference type="EMBL" id="QAAD01000009">
    <property type="protein sequence ID" value="PTN08410.1"/>
    <property type="molecule type" value="Genomic_DNA"/>
</dbReference>
<keyword evidence="1" id="KW-0732">Signal</keyword>
<reference evidence="2 3" key="1">
    <citation type="submission" date="2018-04" db="EMBL/GenBank/DDBJ databases">
        <title>Genomic Encyclopedia of Archaeal and Bacterial Type Strains, Phase II (KMG-II): from individual species to whole genera.</title>
        <authorList>
            <person name="Goeker M."/>
        </authorList>
    </citation>
    <scope>NUCLEOTIDE SEQUENCE [LARGE SCALE GENOMIC DNA]</scope>
    <source>
        <strain evidence="2 3">DSM 28823</strain>
    </source>
</reference>
<dbReference type="AlphaFoldDB" id="A0A2T5C1E1"/>
<dbReference type="Proteomes" id="UP000243525">
    <property type="component" value="Unassembled WGS sequence"/>
</dbReference>
<dbReference type="InterPro" id="IPR041662">
    <property type="entry name" value="SusD-like_2"/>
</dbReference>
<protein>
    <submittedName>
        <fullName evidence="2">SusD-like starch-binding protein associating with outer membrane</fullName>
    </submittedName>
</protein>
<feature type="signal peptide" evidence="1">
    <location>
        <begin position="1"/>
        <end position="22"/>
    </location>
</feature>
<dbReference type="Gene3D" id="1.25.40.390">
    <property type="match status" value="1"/>
</dbReference>
<feature type="chain" id="PRO_5015599521" evidence="1">
    <location>
        <begin position="23"/>
        <end position="500"/>
    </location>
</feature>
<keyword evidence="3" id="KW-1185">Reference proteome</keyword>
<evidence type="ECO:0000313" key="2">
    <source>
        <dbReference type="EMBL" id="PTN08410.1"/>
    </source>
</evidence>
<dbReference type="Pfam" id="PF12771">
    <property type="entry name" value="SusD-like_2"/>
    <property type="match status" value="1"/>
</dbReference>
<proteinExistence type="predicted"/>
<evidence type="ECO:0000256" key="1">
    <source>
        <dbReference type="SAM" id="SignalP"/>
    </source>
</evidence>
<dbReference type="PROSITE" id="PS51257">
    <property type="entry name" value="PROKAR_LIPOPROTEIN"/>
    <property type="match status" value="1"/>
</dbReference>
<dbReference type="InterPro" id="IPR011990">
    <property type="entry name" value="TPR-like_helical_dom_sf"/>
</dbReference>
<comment type="caution">
    <text evidence="2">The sequence shown here is derived from an EMBL/GenBank/DDBJ whole genome shotgun (WGS) entry which is preliminary data.</text>
</comment>
<sequence>MKRSLIYIWLVGLMFASCDLNINDDPNYPGNSSITTDLEFPAVQNYIAATSCDIMFNYAGFFAQYFEQMPEANQFNVLAELSISESNQTIDRAYRNLYAGALQDIEDIKSKTDNTADLFAATVMRAFCFQLLVDNMSDAPYTDALNGNAQPTWDDGETIYKGVLAELDAAEEALANSSDQMTMTDMIFSQDIEQWKGYANALRLRMYLRMYDADNSVQSKITELVADNNFFTGDVKLDIYADESGNRSPFYASYYELGTGNHVAAHPLVSYMNETADPRIEYAISKAAATNSYVGQFCGAKVDLASWRKSAGSDWKNVDVSAINYSLFDDSGVSRPGFLFTQAELQFFIAEVESRFNNDNVAAKAAYEAAIAADFSARGISGADDFLAQDIVNWDKNTDKQKLIGMQKWVALFYMDNMEAWSEIRRTGYPELSSYTAKQIYDDPTLYTPGDLVLNYRSSLDNQNSLMKRMYYPLKARQLNQNTPDASGYYGGTPVWWDVN</sequence>
<dbReference type="SUPFAM" id="SSF48452">
    <property type="entry name" value="TPR-like"/>
    <property type="match status" value="1"/>
</dbReference>
<dbReference type="OrthoDB" id="1387301at2"/>
<evidence type="ECO:0000313" key="3">
    <source>
        <dbReference type="Proteomes" id="UP000243525"/>
    </source>
</evidence>
<dbReference type="RefSeq" id="WP_107822548.1">
    <property type="nucleotide sequence ID" value="NZ_QAAD01000009.1"/>
</dbReference>
<gene>
    <name evidence="2" type="ORF">C8N47_109146</name>
</gene>
<name>A0A2T5C1E1_9BACT</name>
<organism evidence="2 3">
    <name type="scientific">Mangrovibacterium marinum</name>
    <dbReference type="NCBI Taxonomy" id="1639118"/>
    <lineage>
        <taxon>Bacteria</taxon>
        <taxon>Pseudomonadati</taxon>
        <taxon>Bacteroidota</taxon>
        <taxon>Bacteroidia</taxon>
        <taxon>Marinilabiliales</taxon>
        <taxon>Prolixibacteraceae</taxon>
        <taxon>Mangrovibacterium</taxon>
    </lineage>
</organism>